<evidence type="ECO:0000313" key="5">
    <source>
        <dbReference type="Proteomes" id="UP001497383"/>
    </source>
</evidence>
<protein>
    <recommendedName>
        <fullName evidence="3">Thioredoxin domain-containing protein</fullName>
    </recommendedName>
</protein>
<evidence type="ECO:0000256" key="1">
    <source>
        <dbReference type="SAM" id="MobiDB-lite"/>
    </source>
</evidence>
<dbReference type="Gene3D" id="3.40.30.10">
    <property type="entry name" value="Glutaredoxin"/>
    <property type="match status" value="2"/>
</dbReference>
<dbReference type="GeneID" id="92210613"/>
<accession>A0ABP0ZU55</accession>
<feature type="compositionally biased region" description="Basic residues" evidence="1">
    <location>
        <begin position="286"/>
        <end position="304"/>
    </location>
</feature>
<proteinExistence type="predicted"/>
<dbReference type="RefSeq" id="XP_066832355.1">
    <property type="nucleotide sequence ID" value="XM_066975747.1"/>
</dbReference>
<dbReference type="PANTHER" id="PTHR45815:SF3">
    <property type="entry name" value="PROTEIN DISULFIDE-ISOMERASE A6"/>
    <property type="match status" value="1"/>
</dbReference>
<name>A0ABP0ZU55_9ASCO</name>
<sequence>MKLIASALILFLQFLIRASARAQGDEYASDPNVIELSASNFDKAIHNTNYTTIVKFYAPWCGYCQQLKPVWRKLSKYMNQDAQLGINVAALNCDNPQNKPLCSSYQIQGFPTLMVFRPPKFAKGKPTARGKKHASEVYQGQRTLKAISSFLTSRLKNYVTKLYNLEDDLVKWISENASDANYAPKVFLVAKANSISPLLKTVAIDYLGSVDFAMFGKLNDFEKSVDIGGTTVKIPAVDKSTLFYFDKAAKELVQYAESEKLNDKKKISQWITKVSGVEPVEGPLSKKGKKLEKYRSGKRSKKNSVQHDEL</sequence>
<dbReference type="PANTHER" id="PTHR45815">
    <property type="entry name" value="PROTEIN DISULFIDE-ISOMERASE A6"/>
    <property type="match status" value="1"/>
</dbReference>
<dbReference type="EMBL" id="OZ022411">
    <property type="protein sequence ID" value="CAK9441549.1"/>
    <property type="molecule type" value="Genomic_DNA"/>
</dbReference>
<dbReference type="InterPro" id="IPR013766">
    <property type="entry name" value="Thioredoxin_domain"/>
</dbReference>
<dbReference type="PROSITE" id="PS00194">
    <property type="entry name" value="THIOREDOXIN_1"/>
    <property type="match status" value="1"/>
</dbReference>
<evidence type="ECO:0000259" key="3">
    <source>
        <dbReference type="PROSITE" id="PS51352"/>
    </source>
</evidence>
<evidence type="ECO:0000313" key="4">
    <source>
        <dbReference type="EMBL" id="CAK9441549.1"/>
    </source>
</evidence>
<feature type="region of interest" description="Disordered" evidence="1">
    <location>
        <begin position="279"/>
        <end position="310"/>
    </location>
</feature>
<keyword evidence="2" id="KW-0732">Signal</keyword>
<dbReference type="InterPro" id="IPR017937">
    <property type="entry name" value="Thioredoxin_CS"/>
</dbReference>
<feature type="signal peptide" evidence="2">
    <location>
        <begin position="1"/>
        <end position="22"/>
    </location>
</feature>
<dbReference type="Pfam" id="PF00085">
    <property type="entry name" value="Thioredoxin"/>
    <property type="match status" value="1"/>
</dbReference>
<feature type="chain" id="PRO_5045123724" description="Thioredoxin domain-containing protein" evidence="2">
    <location>
        <begin position="23"/>
        <end position="310"/>
    </location>
</feature>
<evidence type="ECO:0000256" key="2">
    <source>
        <dbReference type="SAM" id="SignalP"/>
    </source>
</evidence>
<dbReference type="PROSITE" id="PS51352">
    <property type="entry name" value="THIOREDOXIN_2"/>
    <property type="match status" value="1"/>
</dbReference>
<dbReference type="PRINTS" id="PR00421">
    <property type="entry name" value="THIOREDOXIN"/>
</dbReference>
<reference evidence="4 5" key="1">
    <citation type="submission" date="2024-03" db="EMBL/GenBank/DDBJ databases">
        <authorList>
            <person name="Brejova B."/>
        </authorList>
    </citation>
    <scope>NUCLEOTIDE SEQUENCE [LARGE SCALE GENOMIC DNA]</scope>
    <source>
        <strain evidence="4 5">CBS 14171</strain>
    </source>
</reference>
<feature type="domain" description="Thioredoxin" evidence="3">
    <location>
        <begin position="14"/>
        <end position="156"/>
    </location>
</feature>
<gene>
    <name evidence="4" type="ORF">LODBEIA_P54170</name>
</gene>
<organism evidence="4 5">
    <name type="scientific">Lodderomyces beijingensis</name>
    <dbReference type="NCBI Taxonomy" id="1775926"/>
    <lineage>
        <taxon>Eukaryota</taxon>
        <taxon>Fungi</taxon>
        <taxon>Dikarya</taxon>
        <taxon>Ascomycota</taxon>
        <taxon>Saccharomycotina</taxon>
        <taxon>Pichiomycetes</taxon>
        <taxon>Debaryomycetaceae</taxon>
        <taxon>Candida/Lodderomyces clade</taxon>
        <taxon>Lodderomyces</taxon>
    </lineage>
</organism>
<keyword evidence="5" id="KW-1185">Reference proteome</keyword>
<dbReference type="SUPFAM" id="SSF52833">
    <property type="entry name" value="Thioredoxin-like"/>
    <property type="match status" value="1"/>
</dbReference>
<dbReference type="InterPro" id="IPR036249">
    <property type="entry name" value="Thioredoxin-like_sf"/>
</dbReference>
<dbReference type="Proteomes" id="UP001497383">
    <property type="component" value="Chromosome 7"/>
</dbReference>